<dbReference type="InterPro" id="IPR027589">
    <property type="entry name" value="Choice_anch_B"/>
</dbReference>
<dbReference type="PANTHER" id="PTHR38787">
    <property type="entry name" value="REGULATORY P DOMAIN-CONTAINING PROTEIN"/>
    <property type="match status" value="1"/>
</dbReference>
<name>A0A8K0X3Y8_9PEZI</name>
<accession>A0A8K0X3Y8</accession>
<dbReference type="EMBL" id="JAGPXD010000003">
    <property type="protein sequence ID" value="KAH7363206.1"/>
    <property type="molecule type" value="Genomic_DNA"/>
</dbReference>
<dbReference type="GO" id="GO:0005576">
    <property type="term" value="C:extracellular region"/>
    <property type="evidence" value="ECO:0007669"/>
    <property type="project" value="TreeGrafter"/>
</dbReference>
<organism evidence="1 2">
    <name type="scientific">Plectosphaerella cucumerina</name>
    <dbReference type="NCBI Taxonomy" id="40658"/>
    <lineage>
        <taxon>Eukaryota</taxon>
        <taxon>Fungi</taxon>
        <taxon>Dikarya</taxon>
        <taxon>Ascomycota</taxon>
        <taxon>Pezizomycotina</taxon>
        <taxon>Sordariomycetes</taxon>
        <taxon>Hypocreomycetidae</taxon>
        <taxon>Glomerellales</taxon>
        <taxon>Plectosphaerellaceae</taxon>
        <taxon>Plectosphaerella</taxon>
    </lineage>
</organism>
<evidence type="ECO:0000313" key="2">
    <source>
        <dbReference type="Proteomes" id="UP000813385"/>
    </source>
</evidence>
<dbReference type="Proteomes" id="UP000813385">
    <property type="component" value="Unassembled WGS sequence"/>
</dbReference>
<gene>
    <name evidence="1" type="ORF">B0T11DRAFT_318696</name>
</gene>
<proteinExistence type="predicted"/>
<sequence length="570" mass="62568">MRFNAATGAVALTAAASTAMAKEMAKDTFRAAELYDSGKMHAWNMERKLEMTLSQAEAGMLNSSVWPRLGYTKCEDGVAQAIPGDPLHGFKCKNIDLYDFINHAELGSPNGFGLTPDSIPRTGSSTWGWVDPESGREFIANGMVDGTGFIEILPEGRMSILGFLPVPVPVVRNALWKEVRSYKHYMIIGSEMANHGIQIFDMTKLLDVDPAKPVTYDPVKDVTAHFTDLPGPGRSHNVVVFEEKDLLLVVGSQPRNDVCRSGPIFVDLSDITNPTIVGCNPNDGYAHDAQCLKYKGPDEKYLGRDVCYSYNEDTLTIYDVTDPSNSSIISVTSYEGATYTHQGWVLDPEWQEFLILDDELDEVESVGPASDGYPVTYIWQLESLESPKQVGLYKGTVRSVDHNQYIKDGLSYQSNYQAGLRVYDISSIPTNPSGDGVCEVAYFDIHPEDDAAPGGGVPTYEFGTWAAYAMFPSGYIFINTKERGAFLVKMSRRESCPKTHPCNADNCLRAFRSTSVPGRLEESQEFCGEFLDGWSADIGQVPEYGSRACGENVISRVSSACSCLPTPTSA</sequence>
<dbReference type="OrthoDB" id="2099887at2759"/>
<evidence type="ECO:0000313" key="1">
    <source>
        <dbReference type="EMBL" id="KAH7363206.1"/>
    </source>
</evidence>
<keyword evidence="2" id="KW-1185">Reference proteome</keyword>
<dbReference type="NCBIfam" id="TIGR04312">
    <property type="entry name" value="choice_anch_B"/>
    <property type="match status" value="1"/>
</dbReference>
<dbReference type="PANTHER" id="PTHR38787:SF3">
    <property type="entry name" value="REGULATORY P DOMAIN-CONTAINING PROTEIN"/>
    <property type="match status" value="1"/>
</dbReference>
<reference evidence="1" key="1">
    <citation type="journal article" date="2021" name="Nat. Commun.">
        <title>Genetic determinants of endophytism in the Arabidopsis root mycobiome.</title>
        <authorList>
            <person name="Mesny F."/>
            <person name="Miyauchi S."/>
            <person name="Thiergart T."/>
            <person name="Pickel B."/>
            <person name="Atanasova L."/>
            <person name="Karlsson M."/>
            <person name="Huettel B."/>
            <person name="Barry K.W."/>
            <person name="Haridas S."/>
            <person name="Chen C."/>
            <person name="Bauer D."/>
            <person name="Andreopoulos W."/>
            <person name="Pangilinan J."/>
            <person name="LaButti K."/>
            <person name="Riley R."/>
            <person name="Lipzen A."/>
            <person name="Clum A."/>
            <person name="Drula E."/>
            <person name="Henrissat B."/>
            <person name="Kohler A."/>
            <person name="Grigoriev I.V."/>
            <person name="Martin F.M."/>
            <person name="Hacquard S."/>
        </authorList>
    </citation>
    <scope>NUCLEOTIDE SEQUENCE</scope>
    <source>
        <strain evidence="1">MPI-CAGE-AT-0016</strain>
    </source>
</reference>
<protein>
    <submittedName>
        <fullName evidence="1">Uncharacterized protein</fullName>
    </submittedName>
</protein>
<dbReference type="AlphaFoldDB" id="A0A8K0X3Y8"/>
<comment type="caution">
    <text evidence="1">The sequence shown here is derived from an EMBL/GenBank/DDBJ whole genome shotgun (WGS) entry which is preliminary data.</text>
</comment>